<evidence type="ECO:0000256" key="10">
    <source>
        <dbReference type="ARBA" id="ARBA00042639"/>
    </source>
</evidence>
<dbReference type="Gene3D" id="3.40.30.10">
    <property type="entry name" value="Glutaredoxin"/>
    <property type="match status" value="1"/>
</dbReference>
<feature type="domain" description="Thioredoxin" evidence="12">
    <location>
        <begin position="48"/>
        <end position="221"/>
    </location>
</feature>
<evidence type="ECO:0000256" key="7">
    <source>
        <dbReference type="ARBA" id="ARBA00023284"/>
    </source>
</evidence>
<evidence type="ECO:0000313" key="14">
    <source>
        <dbReference type="Proteomes" id="UP000528286"/>
    </source>
</evidence>
<reference evidence="13 14" key="1">
    <citation type="submission" date="2020-08" db="EMBL/GenBank/DDBJ databases">
        <title>Genomic Encyclopedia of Type Strains, Phase IV (KMG-IV): sequencing the most valuable type-strain genomes for metagenomic binning, comparative biology and taxonomic classification.</title>
        <authorList>
            <person name="Goeker M."/>
        </authorList>
    </citation>
    <scope>NUCLEOTIDE SEQUENCE [LARGE SCALE GENOMIC DNA]</scope>
    <source>
        <strain evidence="13 14">DSM 29853</strain>
    </source>
</reference>
<keyword evidence="3" id="KW-0575">Peroxidase</keyword>
<dbReference type="PANTHER" id="PTHR42801:SF7">
    <property type="entry name" value="SLL1159 PROTEIN"/>
    <property type="match status" value="1"/>
</dbReference>
<dbReference type="GO" id="GO:0045454">
    <property type="term" value="P:cell redox homeostasis"/>
    <property type="evidence" value="ECO:0007669"/>
    <property type="project" value="TreeGrafter"/>
</dbReference>
<evidence type="ECO:0000256" key="2">
    <source>
        <dbReference type="ARBA" id="ARBA00013017"/>
    </source>
</evidence>
<accession>A0A7W6J7P1</accession>
<dbReference type="GO" id="GO:0034599">
    <property type="term" value="P:cellular response to oxidative stress"/>
    <property type="evidence" value="ECO:0007669"/>
    <property type="project" value="TreeGrafter"/>
</dbReference>
<proteinExistence type="inferred from homology"/>
<evidence type="ECO:0000256" key="4">
    <source>
        <dbReference type="ARBA" id="ARBA00022862"/>
    </source>
</evidence>
<evidence type="ECO:0000256" key="6">
    <source>
        <dbReference type="ARBA" id="ARBA00023157"/>
    </source>
</evidence>
<dbReference type="Pfam" id="PF00578">
    <property type="entry name" value="AhpC-TSA"/>
    <property type="match status" value="1"/>
</dbReference>
<keyword evidence="6" id="KW-1015">Disulfide bond</keyword>
<name>A0A7W6J7P1_9HYPH</name>
<keyword evidence="14" id="KW-1185">Reference proteome</keyword>
<protein>
    <recommendedName>
        <fullName evidence="2">thioredoxin-dependent peroxiredoxin</fullName>
        <ecNumber evidence="2">1.11.1.24</ecNumber>
    </recommendedName>
    <alternativeName>
        <fullName evidence="8">Thioredoxin peroxidase</fullName>
    </alternativeName>
    <alternativeName>
        <fullName evidence="10">Thioredoxin-dependent peroxiredoxin Bcp</fullName>
    </alternativeName>
</protein>
<keyword evidence="4" id="KW-0049">Antioxidant</keyword>
<evidence type="ECO:0000256" key="3">
    <source>
        <dbReference type="ARBA" id="ARBA00022559"/>
    </source>
</evidence>
<evidence type="ECO:0000256" key="8">
    <source>
        <dbReference type="ARBA" id="ARBA00032824"/>
    </source>
</evidence>
<dbReference type="PANTHER" id="PTHR42801">
    <property type="entry name" value="THIOREDOXIN-DEPENDENT PEROXIDE REDUCTASE"/>
    <property type="match status" value="1"/>
</dbReference>
<dbReference type="InterPro" id="IPR050924">
    <property type="entry name" value="Peroxiredoxin_BCP/PrxQ"/>
</dbReference>
<evidence type="ECO:0000256" key="9">
    <source>
        <dbReference type="ARBA" id="ARBA00038489"/>
    </source>
</evidence>
<dbReference type="EC" id="1.11.1.24" evidence="2"/>
<comment type="catalytic activity">
    <reaction evidence="11">
        <text>a hydroperoxide + [thioredoxin]-dithiol = an alcohol + [thioredoxin]-disulfide + H2O</text>
        <dbReference type="Rhea" id="RHEA:62620"/>
        <dbReference type="Rhea" id="RHEA-COMP:10698"/>
        <dbReference type="Rhea" id="RHEA-COMP:10700"/>
        <dbReference type="ChEBI" id="CHEBI:15377"/>
        <dbReference type="ChEBI" id="CHEBI:29950"/>
        <dbReference type="ChEBI" id="CHEBI:30879"/>
        <dbReference type="ChEBI" id="CHEBI:35924"/>
        <dbReference type="ChEBI" id="CHEBI:50058"/>
        <dbReference type="EC" id="1.11.1.24"/>
    </reaction>
</comment>
<dbReference type="PROSITE" id="PS51352">
    <property type="entry name" value="THIOREDOXIN_2"/>
    <property type="match status" value="1"/>
</dbReference>
<evidence type="ECO:0000313" key="13">
    <source>
        <dbReference type="EMBL" id="MBB4066341.1"/>
    </source>
</evidence>
<dbReference type="AlphaFoldDB" id="A0A7W6J7P1"/>
<organism evidence="13 14">
    <name type="scientific">Gellertiella hungarica</name>
    <dbReference type="NCBI Taxonomy" id="1572859"/>
    <lineage>
        <taxon>Bacteria</taxon>
        <taxon>Pseudomonadati</taxon>
        <taxon>Pseudomonadota</taxon>
        <taxon>Alphaproteobacteria</taxon>
        <taxon>Hyphomicrobiales</taxon>
        <taxon>Rhizobiaceae</taxon>
        <taxon>Gellertiella</taxon>
    </lineage>
</organism>
<dbReference type="EMBL" id="JACIEZ010000008">
    <property type="protein sequence ID" value="MBB4066341.1"/>
    <property type="molecule type" value="Genomic_DNA"/>
</dbReference>
<dbReference type="RefSeq" id="WP_183367624.1">
    <property type="nucleotide sequence ID" value="NZ_JACIEZ010000008.1"/>
</dbReference>
<evidence type="ECO:0000256" key="5">
    <source>
        <dbReference type="ARBA" id="ARBA00023002"/>
    </source>
</evidence>
<dbReference type="InterPro" id="IPR036249">
    <property type="entry name" value="Thioredoxin-like_sf"/>
</dbReference>
<dbReference type="CDD" id="cd02970">
    <property type="entry name" value="PRX_like2"/>
    <property type="match status" value="1"/>
</dbReference>
<gene>
    <name evidence="13" type="ORF">GGR23_003556</name>
</gene>
<evidence type="ECO:0000256" key="1">
    <source>
        <dbReference type="ARBA" id="ARBA00003330"/>
    </source>
</evidence>
<dbReference type="GO" id="GO:0008379">
    <property type="term" value="F:thioredoxin peroxidase activity"/>
    <property type="evidence" value="ECO:0007669"/>
    <property type="project" value="TreeGrafter"/>
</dbReference>
<dbReference type="SUPFAM" id="SSF52833">
    <property type="entry name" value="Thioredoxin-like"/>
    <property type="match status" value="1"/>
</dbReference>
<dbReference type="Proteomes" id="UP000528286">
    <property type="component" value="Unassembled WGS sequence"/>
</dbReference>
<comment type="function">
    <text evidence="1">Thiol-specific peroxidase that catalyzes the reduction of hydrogen peroxide and organic hydroperoxides to water and alcohols, respectively. Plays a role in cell protection against oxidative stress by detoxifying peroxides and as sensor of hydrogen peroxide-mediated signaling events.</text>
</comment>
<dbReference type="InterPro" id="IPR000866">
    <property type="entry name" value="AhpC/TSA"/>
</dbReference>
<evidence type="ECO:0000256" key="11">
    <source>
        <dbReference type="ARBA" id="ARBA00049091"/>
    </source>
</evidence>
<dbReference type="GO" id="GO:0005737">
    <property type="term" value="C:cytoplasm"/>
    <property type="evidence" value="ECO:0007669"/>
    <property type="project" value="TreeGrafter"/>
</dbReference>
<evidence type="ECO:0000259" key="12">
    <source>
        <dbReference type="PROSITE" id="PS51352"/>
    </source>
</evidence>
<dbReference type="InterPro" id="IPR013766">
    <property type="entry name" value="Thioredoxin_domain"/>
</dbReference>
<keyword evidence="5" id="KW-0560">Oxidoreductase</keyword>
<sequence length="225" mass="24695">MTLQDQLDAFRERFESGELPRKPTQAQLDTMRRATADLIESGLADRALKAGEVAPDFKLEGADGNAVSSQELLANGPLIVSFYRGVWCPYCNIDLKALEATRPEFESRGAQLVAISPQTPSNSRKSRRDNGLNFPILSDKGSKVAAAFGVRFALPSDLVNLYKTFGNDLPTINDDPSWVLPMPARYVIGGDRVVAYAEVNPDYTRRPDPSILLPVLERLNSSVLA</sequence>
<keyword evidence="7" id="KW-0676">Redox-active center</keyword>
<comment type="caution">
    <text evidence="13">The sequence shown here is derived from an EMBL/GenBank/DDBJ whole genome shotgun (WGS) entry which is preliminary data.</text>
</comment>
<comment type="similarity">
    <text evidence="9">Belongs to the peroxiredoxin family. BCP/PrxQ subfamily.</text>
</comment>